<accession>A0ABX5TG61</accession>
<gene>
    <name evidence="6" type="ORF">E4Z98_06360</name>
</gene>
<evidence type="ECO:0000256" key="1">
    <source>
        <dbReference type="ARBA" id="ARBA00010266"/>
    </source>
</evidence>
<feature type="compositionally biased region" description="Polar residues" evidence="3">
    <location>
        <begin position="239"/>
        <end position="275"/>
    </location>
</feature>
<dbReference type="SUPFAM" id="SSF54001">
    <property type="entry name" value="Cysteine proteinases"/>
    <property type="match status" value="1"/>
</dbReference>
<feature type="domain" description="Peptidase C51" evidence="5">
    <location>
        <begin position="645"/>
        <end position="775"/>
    </location>
</feature>
<evidence type="ECO:0000256" key="2">
    <source>
        <dbReference type="ARBA" id="ARBA00022801"/>
    </source>
</evidence>
<proteinExistence type="inferred from homology"/>
<keyword evidence="7" id="KW-1185">Reference proteome</keyword>
<feature type="compositionally biased region" description="Basic and acidic residues" evidence="3">
    <location>
        <begin position="322"/>
        <end position="346"/>
    </location>
</feature>
<feature type="compositionally biased region" description="Basic and acidic residues" evidence="3">
    <location>
        <begin position="184"/>
        <end position="203"/>
    </location>
</feature>
<dbReference type="PANTHER" id="PTHR33308">
    <property type="entry name" value="PEPTIDOGLYCAN HYDROLASE FLGJ"/>
    <property type="match status" value="1"/>
</dbReference>
<keyword evidence="4" id="KW-1133">Transmembrane helix</keyword>
<feature type="region of interest" description="Disordered" evidence="3">
    <location>
        <begin position="92"/>
        <end position="275"/>
    </location>
</feature>
<feature type="region of interest" description="Disordered" evidence="3">
    <location>
        <begin position="322"/>
        <end position="348"/>
    </location>
</feature>
<dbReference type="InterPro" id="IPR038765">
    <property type="entry name" value="Papain-like_cys_pep_sf"/>
</dbReference>
<dbReference type="SMART" id="SM00047">
    <property type="entry name" value="LYZ2"/>
    <property type="match status" value="1"/>
</dbReference>
<dbReference type="PANTHER" id="PTHR33308:SF9">
    <property type="entry name" value="PEPTIDOGLYCAN HYDROLASE FLGJ"/>
    <property type="match status" value="1"/>
</dbReference>
<dbReference type="Proteomes" id="UP000296883">
    <property type="component" value="Chromosome"/>
</dbReference>
<dbReference type="EMBL" id="CP038865">
    <property type="protein sequence ID" value="QCA28956.1"/>
    <property type="molecule type" value="Genomic_DNA"/>
</dbReference>
<dbReference type="Gene3D" id="1.10.530.10">
    <property type="match status" value="1"/>
</dbReference>
<dbReference type="InterPro" id="IPR051056">
    <property type="entry name" value="Glycosyl_Hydrolase_73"/>
</dbReference>
<dbReference type="Gene3D" id="4.10.80.30">
    <property type="entry name" value="DNA polymerase, domain 6"/>
    <property type="match status" value="1"/>
</dbReference>
<organism evidence="6 7">
    <name type="scientific">Vagococcus xieshaowenii</name>
    <dbReference type="NCBI Taxonomy" id="2562451"/>
    <lineage>
        <taxon>Bacteria</taxon>
        <taxon>Bacillati</taxon>
        <taxon>Bacillota</taxon>
        <taxon>Bacilli</taxon>
        <taxon>Lactobacillales</taxon>
        <taxon>Enterococcaceae</taxon>
        <taxon>Vagococcus</taxon>
    </lineage>
</organism>
<dbReference type="InterPro" id="IPR002901">
    <property type="entry name" value="MGlyc_endo_b_GlcNAc-like_dom"/>
</dbReference>
<feature type="compositionally biased region" description="Low complexity" evidence="3">
    <location>
        <begin position="132"/>
        <end position="183"/>
    </location>
</feature>
<dbReference type="Pfam" id="PF01832">
    <property type="entry name" value="Glucosaminidase"/>
    <property type="match status" value="1"/>
</dbReference>
<feature type="compositionally biased region" description="Low complexity" evidence="3">
    <location>
        <begin position="108"/>
        <end position="118"/>
    </location>
</feature>
<sequence length="777" mass="86230">MLVDNFFIKREGNMKIKKIIVISLVIFAGLELTSFVKGMIQTKPLMADELDIVDSETMSNSYTTEEFMGNKNSEDDVISVLPDQSLEIIESSEEIPKDSSELIEETTDQVTTETTEMTETTEENIPESTTDSSQTLPEESQTTEETTTSDAQESTEETVSSTESEGSVTNTTTETSENSTETTETSKESPNKEDSSSSVDKGEQPVANQKPGKDNNPGKKPVNNLKPGKDEIKPHKEGNNQPVAASKTKQNNKQSTTDNRVSTKAATSGPSFNTQIDLGEQSEEFATSNLLNYRLPLLSELKSEQEAVLIYGSLLLVGKEQFEEPSTKDKKNEQHKKHEENKENKVKPTPITSRALMTWLGNEYFDQDLLTKQTKPLSASETIAVGDIVVWTNYMNQTQYGLYIGDDLLITVEKDGDDHYEVVTQYYVESDDQTIYRNEKLTLNKEGEKLLKQYPASLNFQTNPLTEKFVKSIGEGARELGLKYDVFASVMIAQALLESASGTSGLAQAPNHNLFGIKGQYQSQSVSMATNEDDGKGNLYAIQSAFRKYPSYQESLKDYVSLIKSGTGWQSDFYKEAWRSEANNYISAAQSLTGKYATDTQYDKKIISLIAAYDLTQYDEPKLDKTYTGTTSGILQSRNEIPKEYRRLMKFPDFNQKNYNTSGSYPIGQCTWYAFNRVAQLGMTVDDYMGNGGEWGTKGAKLGYKVSNTPKAGYLVSFLPGVAGSSSEYGHVAFVEAVTKDGILISEGNVLGGTRVSYRIISNDIARSTQVKYIEAK</sequence>
<evidence type="ECO:0000256" key="3">
    <source>
        <dbReference type="SAM" id="MobiDB-lite"/>
    </source>
</evidence>
<protein>
    <submittedName>
        <fullName evidence="6">CHAP domain-containing protein</fullName>
    </submittedName>
</protein>
<evidence type="ECO:0000313" key="7">
    <source>
        <dbReference type="Proteomes" id="UP000296883"/>
    </source>
</evidence>
<keyword evidence="4" id="KW-0472">Membrane</keyword>
<evidence type="ECO:0000313" key="6">
    <source>
        <dbReference type="EMBL" id="QCA28956.1"/>
    </source>
</evidence>
<reference evidence="6 7" key="1">
    <citation type="journal article" date="2020" name="Int. J. Syst. Evol. Microbiol.">
        <title>Vagococcus xieshaowenii sp. nov., isolated from snow finch (Montifringilla taczanowskii) cloacal content.</title>
        <authorList>
            <person name="Ge Y."/>
            <person name="Yang J."/>
            <person name="Lai X.H."/>
            <person name="Zhang G."/>
            <person name="Jin D."/>
            <person name="Lu S."/>
            <person name="Wang B."/>
            <person name="Huang Y."/>
            <person name="Huang Y."/>
            <person name="Ren Z."/>
            <person name="Zhang X."/>
            <person name="Xu J."/>
        </authorList>
    </citation>
    <scope>NUCLEOTIDE SEQUENCE [LARGE SCALE GENOMIC DNA]</scope>
    <source>
        <strain evidence="7">personal::cf-49</strain>
    </source>
</reference>
<evidence type="ECO:0000259" key="5">
    <source>
        <dbReference type="PROSITE" id="PS50911"/>
    </source>
</evidence>
<dbReference type="Pfam" id="PF05257">
    <property type="entry name" value="CHAP"/>
    <property type="match status" value="1"/>
</dbReference>
<feature type="compositionally biased region" description="Basic and acidic residues" evidence="3">
    <location>
        <begin position="227"/>
        <end position="238"/>
    </location>
</feature>
<dbReference type="PROSITE" id="PS50911">
    <property type="entry name" value="CHAP"/>
    <property type="match status" value="1"/>
</dbReference>
<keyword evidence="2" id="KW-0378">Hydrolase</keyword>
<feature type="transmembrane region" description="Helical" evidence="4">
    <location>
        <begin position="20"/>
        <end position="40"/>
    </location>
</feature>
<dbReference type="Gene3D" id="3.90.1720.10">
    <property type="entry name" value="endopeptidase domain like (from Nostoc punctiforme)"/>
    <property type="match status" value="1"/>
</dbReference>
<dbReference type="InterPro" id="IPR007921">
    <property type="entry name" value="CHAP_dom"/>
</dbReference>
<name>A0ABX5TG61_9ENTE</name>
<evidence type="ECO:0000256" key="4">
    <source>
        <dbReference type="SAM" id="Phobius"/>
    </source>
</evidence>
<comment type="similarity">
    <text evidence="1">Belongs to the glycosyl hydrolase 73 family.</text>
</comment>
<keyword evidence="4" id="KW-0812">Transmembrane</keyword>